<dbReference type="EMBL" id="AAXW01000002">
    <property type="protein sequence ID" value="EAZ93316.1"/>
    <property type="molecule type" value="Genomic_DNA"/>
</dbReference>
<protein>
    <submittedName>
        <fullName evidence="1">Uncharacterized protein</fullName>
    </submittedName>
</protein>
<accession>A3IHN4</accession>
<gene>
    <name evidence="1" type="ORF">CY0110_16012</name>
</gene>
<dbReference type="AlphaFoldDB" id="A3IHN4"/>
<organism evidence="1 2">
    <name type="scientific">Crocosphaera chwakensis CCY0110</name>
    <dbReference type="NCBI Taxonomy" id="391612"/>
    <lineage>
        <taxon>Bacteria</taxon>
        <taxon>Bacillati</taxon>
        <taxon>Cyanobacteriota</taxon>
        <taxon>Cyanophyceae</taxon>
        <taxon>Oscillatoriophycideae</taxon>
        <taxon>Chroococcales</taxon>
        <taxon>Aphanothecaceae</taxon>
        <taxon>Crocosphaera</taxon>
        <taxon>Crocosphaera chwakensis</taxon>
    </lineage>
</organism>
<evidence type="ECO:0000313" key="1">
    <source>
        <dbReference type="EMBL" id="EAZ93316.1"/>
    </source>
</evidence>
<comment type="caution">
    <text evidence="1">The sequence shown here is derived from an EMBL/GenBank/DDBJ whole genome shotgun (WGS) entry which is preliminary data.</text>
</comment>
<sequence length="53" mass="6146">MQCFDEDIVIDRFDKMSGKTRLASGLKGFFITPTRLGKEYRIFPFWQGSKVLA</sequence>
<keyword evidence="2" id="KW-1185">Reference proteome</keyword>
<name>A3IHN4_9CHRO</name>
<proteinExistence type="predicted"/>
<reference evidence="1 2" key="1">
    <citation type="submission" date="2007-03" db="EMBL/GenBank/DDBJ databases">
        <authorList>
            <person name="Stal L."/>
            <person name="Ferriera S."/>
            <person name="Johnson J."/>
            <person name="Kravitz S."/>
            <person name="Beeson K."/>
            <person name="Sutton G."/>
            <person name="Rogers Y.-H."/>
            <person name="Friedman R."/>
            <person name="Frazier M."/>
            <person name="Venter J.C."/>
        </authorList>
    </citation>
    <scope>NUCLEOTIDE SEQUENCE [LARGE SCALE GENOMIC DNA]</scope>
    <source>
        <strain evidence="1 2">CCY0110</strain>
    </source>
</reference>
<dbReference type="Proteomes" id="UP000003781">
    <property type="component" value="Unassembled WGS sequence"/>
</dbReference>
<evidence type="ECO:0000313" key="2">
    <source>
        <dbReference type="Proteomes" id="UP000003781"/>
    </source>
</evidence>